<protein>
    <submittedName>
        <fullName evidence="3">DNA-binding transcriptional regulator, MerR family</fullName>
    </submittedName>
</protein>
<dbReference type="Pfam" id="PF13411">
    <property type="entry name" value="MerR_1"/>
    <property type="match status" value="1"/>
</dbReference>
<dbReference type="OrthoDB" id="1770985at2"/>
<dbReference type="PANTHER" id="PTHR30204">
    <property type="entry name" value="REDOX-CYCLING DRUG-SENSING TRANSCRIPTIONAL ACTIVATOR SOXR"/>
    <property type="match status" value="1"/>
</dbReference>
<dbReference type="InterPro" id="IPR000551">
    <property type="entry name" value="MerR-type_HTH_dom"/>
</dbReference>
<dbReference type="InterPro" id="IPR047057">
    <property type="entry name" value="MerR_fam"/>
</dbReference>
<dbReference type="InterPro" id="IPR009061">
    <property type="entry name" value="DNA-bd_dom_put_sf"/>
</dbReference>
<dbReference type="PANTHER" id="PTHR30204:SF96">
    <property type="entry name" value="CHROMOSOME-ANCHORING PROTEIN RACA"/>
    <property type="match status" value="1"/>
</dbReference>
<dbReference type="Proteomes" id="UP000198636">
    <property type="component" value="Unassembled WGS sequence"/>
</dbReference>
<organism evidence="3 4">
    <name type="scientific">Alkaliphilus peptidifermentans DSM 18978</name>
    <dbReference type="NCBI Taxonomy" id="1120976"/>
    <lineage>
        <taxon>Bacteria</taxon>
        <taxon>Bacillati</taxon>
        <taxon>Bacillota</taxon>
        <taxon>Clostridia</taxon>
        <taxon>Peptostreptococcales</taxon>
        <taxon>Natronincolaceae</taxon>
        <taxon>Alkaliphilus</taxon>
    </lineage>
</organism>
<dbReference type="Gene3D" id="1.10.1660.10">
    <property type="match status" value="1"/>
</dbReference>
<dbReference type="EMBL" id="FMUS01000011">
    <property type="protein sequence ID" value="SCY61452.1"/>
    <property type="molecule type" value="Genomic_DNA"/>
</dbReference>
<dbReference type="RefSeq" id="WP_091542865.1">
    <property type="nucleotide sequence ID" value="NZ_FMUS01000011.1"/>
</dbReference>
<evidence type="ECO:0000313" key="4">
    <source>
        <dbReference type="Proteomes" id="UP000198636"/>
    </source>
</evidence>
<reference evidence="3 4" key="1">
    <citation type="submission" date="2016-10" db="EMBL/GenBank/DDBJ databases">
        <authorList>
            <person name="de Groot N.N."/>
        </authorList>
    </citation>
    <scope>NUCLEOTIDE SEQUENCE [LARGE SCALE GENOMIC DNA]</scope>
    <source>
        <strain evidence="3 4">DSM 18978</strain>
    </source>
</reference>
<gene>
    <name evidence="3" type="ORF">SAMN03080606_01957</name>
</gene>
<dbReference type="SUPFAM" id="SSF46955">
    <property type="entry name" value="Putative DNA-binding domain"/>
    <property type="match status" value="1"/>
</dbReference>
<evidence type="ECO:0000313" key="3">
    <source>
        <dbReference type="EMBL" id="SCY61452.1"/>
    </source>
</evidence>
<dbReference type="GO" id="GO:0003700">
    <property type="term" value="F:DNA-binding transcription factor activity"/>
    <property type="evidence" value="ECO:0007669"/>
    <property type="project" value="InterPro"/>
</dbReference>
<proteinExistence type="predicted"/>
<dbReference type="Gene3D" id="3.40.50.150">
    <property type="entry name" value="Vaccinia Virus protein VP39"/>
    <property type="match status" value="1"/>
</dbReference>
<dbReference type="InterPro" id="IPR029063">
    <property type="entry name" value="SAM-dependent_MTases_sf"/>
</dbReference>
<dbReference type="GO" id="GO:0003677">
    <property type="term" value="F:DNA binding"/>
    <property type="evidence" value="ECO:0007669"/>
    <property type="project" value="UniProtKB-KW"/>
</dbReference>
<dbReference type="STRING" id="1120976.SAMN03080606_01957"/>
<accession>A0A1G5HC47</accession>
<dbReference type="SMART" id="SM00422">
    <property type="entry name" value="HTH_MERR"/>
    <property type="match status" value="1"/>
</dbReference>
<dbReference type="SUPFAM" id="SSF53335">
    <property type="entry name" value="S-adenosyl-L-methionine-dependent methyltransferases"/>
    <property type="match status" value="1"/>
</dbReference>
<dbReference type="AlphaFoldDB" id="A0A1G5HC47"/>
<name>A0A1G5HC47_9FIRM</name>
<keyword evidence="1 3" id="KW-0238">DNA-binding</keyword>
<keyword evidence="4" id="KW-1185">Reference proteome</keyword>
<feature type="domain" description="HTH merR-type" evidence="2">
    <location>
        <begin position="1"/>
        <end position="68"/>
    </location>
</feature>
<sequence length="408" mass="47955">MKIGTFSKQNNLTIDSIRHYMELSLILPEKQGGHYDFDDRCQRDLEDIFSLKDMGFTLNEIKTIFKYKRLGKLTHYKEDEYYVSLFTNKLDSLSRDIEILSRYKANIEVKLKDITSISKFENYRMGVNLKALDILCCHICSGHLILVDGSIDNNQIINGKLKCNCGEEYIIESGILCWCKEKLDKDFDYEEEYTKHLSEYIYLTDSTFIDNLNKGLEWTYKKIGLSSFRGKILLELGTGFGYFLRYIYNDLPDDCLYIAVDHNINKQRFLKSILEKSGCRKNIFFISSDFLKIPIRNKSIDILLDISGTSNYSFENSDFLLKLTDNYIKDNAYLIGSYILFKNFSRNSLIDECYRKNFHLENIKDSISKLKYKLIDESISDYIEKGGKYENYFVKGEKVFSYIYYGER</sequence>
<evidence type="ECO:0000256" key="1">
    <source>
        <dbReference type="ARBA" id="ARBA00023125"/>
    </source>
</evidence>
<evidence type="ECO:0000259" key="2">
    <source>
        <dbReference type="SMART" id="SM00422"/>
    </source>
</evidence>